<protein>
    <recommendedName>
        <fullName evidence="4">Reverse transcriptase domain-containing protein</fullName>
    </recommendedName>
</protein>
<reference evidence="2" key="2">
    <citation type="submission" date="2022-01" db="EMBL/GenBank/DDBJ databases">
        <authorList>
            <person name="Yamashiro T."/>
            <person name="Shiraishi A."/>
            <person name="Satake H."/>
            <person name="Nakayama K."/>
        </authorList>
    </citation>
    <scope>NUCLEOTIDE SEQUENCE</scope>
</reference>
<reference evidence="2" key="1">
    <citation type="journal article" date="2022" name="Int. J. Mol. Sci.">
        <title>Draft Genome of Tanacetum Coccineum: Genomic Comparison of Closely Related Tanacetum-Family Plants.</title>
        <authorList>
            <person name="Yamashiro T."/>
            <person name="Shiraishi A."/>
            <person name="Nakayama K."/>
            <person name="Satake H."/>
        </authorList>
    </citation>
    <scope>NUCLEOTIDE SEQUENCE</scope>
</reference>
<organism evidence="2 3">
    <name type="scientific">Tanacetum coccineum</name>
    <dbReference type="NCBI Taxonomy" id="301880"/>
    <lineage>
        <taxon>Eukaryota</taxon>
        <taxon>Viridiplantae</taxon>
        <taxon>Streptophyta</taxon>
        <taxon>Embryophyta</taxon>
        <taxon>Tracheophyta</taxon>
        <taxon>Spermatophyta</taxon>
        <taxon>Magnoliopsida</taxon>
        <taxon>eudicotyledons</taxon>
        <taxon>Gunneridae</taxon>
        <taxon>Pentapetalae</taxon>
        <taxon>asterids</taxon>
        <taxon>campanulids</taxon>
        <taxon>Asterales</taxon>
        <taxon>Asteraceae</taxon>
        <taxon>Asteroideae</taxon>
        <taxon>Anthemideae</taxon>
        <taxon>Anthemidinae</taxon>
        <taxon>Tanacetum</taxon>
    </lineage>
</organism>
<proteinExistence type="predicted"/>
<accession>A0ABQ5A1X2</accession>
<comment type="caution">
    <text evidence="2">The sequence shown here is derived from an EMBL/GenBank/DDBJ whole genome shotgun (WGS) entry which is preliminary data.</text>
</comment>
<dbReference type="Proteomes" id="UP001151760">
    <property type="component" value="Unassembled WGS sequence"/>
</dbReference>
<keyword evidence="3" id="KW-1185">Reference proteome</keyword>
<evidence type="ECO:0000313" key="2">
    <source>
        <dbReference type="EMBL" id="GJS95082.1"/>
    </source>
</evidence>
<name>A0ABQ5A1X2_9ASTR</name>
<sequence>MNGQFCIERVGRFVFEEHDFLRRWEGQREYKKVLTPVSTDMLGRIFNGFRNRSIRAKAYQADEEEKKIKDPRRIYYGKTQDCYEVLAPLSRWLYIRVDGNKRTLLCLWQDERGQSNVTPEVKKALEWKDYLGLFFVSDDEAETLWPSICRSEQTELLYENYVLEEEYHASKTSLLQRLTVQGAKIDPKDVVIAGPKHKDPNNDCSVSDLQDSGSKNKLKQQKKDNSVGMSHENPFWNCELKEKENEKPTILMTESVVNEDLEKKVKKSPFSGFIEWKKSNASEKGWTVSYEEFQTTMKVGTEWTKASLVPLLSRLLHMRKLPMPPFVLTSTGLWLEMDSHVRKPVVEMVVVEAVVVGCDFLGPLVDPTLQVPLDEIQVDAKLNFVEILEREFKKLKRSKIAIVKVQWNSKHGPEFTWEHEDQMKLKYPHLFSDVSS</sequence>
<feature type="compositionally biased region" description="Polar residues" evidence="1">
    <location>
        <begin position="202"/>
        <end position="215"/>
    </location>
</feature>
<feature type="region of interest" description="Disordered" evidence="1">
    <location>
        <begin position="191"/>
        <end position="230"/>
    </location>
</feature>
<evidence type="ECO:0000256" key="1">
    <source>
        <dbReference type="SAM" id="MobiDB-lite"/>
    </source>
</evidence>
<dbReference type="EMBL" id="BQNB010011781">
    <property type="protein sequence ID" value="GJS95082.1"/>
    <property type="molecule type" value="Genomic_DNA"/>
</dbReference>
<gene>
    <name evidence="2" type="ORF">Tco_0802050</name>
</gene>
<evidence type="ECO:0008006" key="4">
    <source>
        <dbReference type="Google" id="ProtNLM"/>
    </source>
</evidence>
<dbReference type="PANTHER" id="PTHR37392:SF1">
    <property type="entry name" value="OS09G0556800 PROTEIN"/>
    <property type="match status" value="1"/>
</dbReference>
<evidence type="ECO:0000313" key="3">
    <source>
        <dbReference type="Proteomes" id="UP001151760"/>
    </source>
</evidence>
<dbReference type="PANTHER" id="PTHR37392">
    <property type="entry name" value="OS09G0556800 PROTEIN"/>
    <property type="match status" value="1"/>
</dbReference>